<dbReference type="InterPro" id="IPR016084">
    <property type="entry name" value="Haem_Oase-like_multi-hlx"/>
</dbReference>
<dbReference type="GeneID" id="80518527"/>
<evidence type="ECO:0000256" key="1">
    <source>
        <dbReference type="SAM" id="Phobius"/>
    </source>
</evidence>
<dbReference type="EMBL" id="KY523104">
    <property type="protein sequence ID" value="QKU35109.1"/>
    <property type="molecule type" value="Genomic_DNA"/>
</dbReference>
<organism evidence="2">
    <name type="scientific">Tupanvirus soda lake</name>
    <dbReference type="NCBI Taxonomy" id="2126985"/>
    <lineage>
        <taxon>Viruses</taxon>
        <taxon>Varidnaviria</taxon>
        <taxon>Bamfordvirae</taxon>
        <taxon>Nucleocytoviricota</taxon>
        <taxon>Megaviricetes</taxon>
        <taxon>Imitervirales</taxon>
        <taxon>Mimiviridae</taxon>
        <taxon>Megamimivirinae</taxon>
        <taxon>Tupanvirus</taxon>
        <taxon>Tupanvirus salinum</taxon>
    </lineage>
</organism>
<dbReference type="RefSeq" id="YP_010781763.1">
    <property type="nucleotide sequence ID" value="NC_075039.1"/>
</dbReference>
<dbReference type="SUPFAM" id="SSF48613">
    <property type="entry name" value="Heme oxygenase-like"/>
    <property type="match status" value="1"/>
</dbReference>
<dbReference type="Gene3D" id="1.20.910.10">
    <property type="entry name" value="Heme oxygenase-like"/>
    <property type="match status" value="1"/>
</dbReference>
<proteinExistence type="predicted"/>
<feature type="transmembrane region" description="Helical" evidence="1">
    <location>
        <begin position="62"/>
        <end position="82"/>
    </location>
</feature>
<keyword evidence="1" id="KW-0472">Membrane</keyword>
<evidence type="ECO:0000313" key="2">
    <source>
        <dbReference type="EMBL" id="QKU35109.1"/>
    </source>
</evidence>
<reference evidence="2" key="1">
    <citation type="submission" date="2017-01" db="EMBL/GenBank/DDBJ databases">
        <authorList>
            <person name="Assis F.L."/>
            <person name="Abrahao J.S."/>
            <person name="Silva L."/>
            <person name="Khalil J.B."/>
            <person name="Rodrigues R."/>
            <person name="Silva L.S."/>
            <person name="Arantes T."/>
            <person name="Boratto P."/>
            <person name="Andrade M."/>
            <person name="Kroon E.G."/>
            <person name="Ribeiro B."/>
            <person name="Bergier I."/>
            <person name="Seligmann H."/>
            <person name="Ghigo E."/>
            <person name="Colson P."/>
            <person name="Levasseur A."/>
            <person name="Raoult D."/>
            <person name="Scola B.L."/>
        </authorList>
    </citation>
    <scope>NUCLEOTIDE SEQUENCE</scope>
    <source>
        <strain evidence="2">Soda lake</strain>
    </source>
</reference>
<keyword evidence="1" id="KW-1133">Transmembrane helix</keyword>
<name>A0A6N1NK11_9VIRU</name>
<keyword evidence="1" id="KW-0812">Transmembrane</keyword>
<reference evidence="2" key="2">
    <citation type="journal article" date="2018" name="Nat. Commun.">
        <title>Tailed giant Tupanvirus possesses the most complete translational apparatus of the known virosphere.</title>
        <authorList>
            <person name="Abrahao J."/>
            <person name="Silva L."/>
            <person name="Silva L.S."/>
            <person name="Khalil J.Y.B."/>
            <person name="Rodrigues R."/>
            <person name="Arantes T."/>
            <person name="Assis F."/>
            <person name="Boratto P."/>
            <person name="Andrade M."/>
            <person name="Kroon E.G."/>
            <person name="Ribeiro B."/>
            <person name="Bergier I."/>
            <person name="Seligmann H."/>
            <person name="Ghigo E."/>
            <person name="Colson P."/>
            <person name="Levasseur A."/>
            <person name="Kroemer G."/>
            <person name="Raoult D."/>
            <person name="La Scola B."/>
        </authorList>
    </citation>
    <scope>NUCLEOTIDE SEQUENCE [LARGE SCALE GENOMIC DNA]</scope>
    <source>
        <strain evidence="2">Soda lake</strain>
    </source>
</reference>
<protein>
    <submittedName>
        <fullName evidence="2">Heme oxygenase</fullName>
    </submittedName>
</protein>
<dbReference type="KEGG" id="vg:80518527"/>
<accession>A0A6N1NK11</accession>
<sequence>MNSNTHIFELFDTSNLQINIKFLLDRNTDLNINNIDNVARIISKKIEISDHKLFSQIKNRKIIPSVLGTIMAPFYFAVYNWLEHLEKLRKKMEEKNIPNSHIELISENINDEKGYDGQNQSIDKCHTTTYVNFLNSLGFKGKLNYTKAVIDFNSELDNILETKDIAYNAAVLAGIEYFYIEISSIISNYCNSESIKQNHYELHEVLDYKHASDLFELAKKCNATFYELLYGMAKGYSLLWNVFNNLNEEYLRENLDVPAYGNLFDFGFYY</sequence>